<keyword evidence="5 7" id="KW-0472">Membrane</keyword>
<dbReference type="PANTHER" id="PTHR33885">
    <property type="entry name" value="PHAGE SHOCK PROTEIN C"/>
    <property type="match status" value="1"/>
</dbReference>
<dbReference type="eggNOG" id="COG1983">
    <property type="taxonomic scope" value="Bacteria"/>
</dbReference>
<reference evidence="9 10" key="1">
    <citation type="submission" date="2014-03" db="EMBL/GenBank/DDBJ databases">
        <title>Genomics of Bifidobacteria.</title>
        <authorList>
            <person name="Ventura M."/>
            <person name="Milani C."/>
            <person name="Lugli G.A."/>
        </authorList>
    </citation>
    <scope>NUCLEOTIDE SEQUENCE [LARGE SCALE GENOMIC DNA]</scope>
    <source>
        <strain evidence="9 10">LMG 11597</strain>
    </source>
</reference>
<name>A0A087E3U8_9BIFI</name>
<keyword evidence="4 7" id="KW-1133">Transmembrane helix</keyword>
<dbReference type="RefSeq" id="WP_024464257.1">
    <property type="nucleotide sequence ID" value="NZ_CP062939.1"/>
</dbReference>
<dbReference type="EMBL" id="JGZR01000008">
    <property type="protein sequence ID" value="KFJ02449.1"/>
    <property type="molecule type" value="Genomic_DNA"/>
</dbReference>
<dbReference type="InterPro" id="IPR052027">
    <property type="entry name" value="PspC"/>
</dbReference>
<dbReference type="InterPro" id="IPR007168">
    <property type="entry name" value="Phageshock_PspC_N"/>
</dbReference>
<evidence type="ECO:0000256" key="4">
    <source>
        <dbReference type="ARBA" id="ARBA00022989"/>
    </source>
</evidence>
<dbReference type="PANTHER" id="PTHR33885:SF3">
    <property type="entry name" value="PHAGE SHOCK PROTEIN C"/>
    <property type="match status" value="1"/>
</dbReference>
<accession>A0A087E3U8</accession>
<feature type="transmembrane region" description="Helical" evidence="7">
    <location>
        <begin position="67"/>
        <end position="90"/>
    </location>
</feature>
<evidence type="ECO:0000313" key="9">
    <source>
        <dbReference type="EMBL" id="KFJ02449.1"/>
    </source>
</evidence>
<evidence type="ECO:0000256" key="7">
    <source>
        <dbReference type="SAM" id="Phobius"/>
    </source>
</evidence>
<dbReference type="GO" id="GO:0005886">
    <property type="term" value="C:plasma membrane"/>
    <property type="evidence" value="ECO:0007669"/>
    <property type="project" value="UniProtKB-SubCell"/>
</dbReference>
<evidence type="ECO:0000256" key="1">
    <source>
        <dbReference type="ARBA" id="ARBA00004162"/>
    </source>
</evidence>
<evidence type="ECO:0000256" key="6">
    <source>
        <dbReference type="SAM" id="MobiDB-lite"/>
    </source>
</evidence>
<feature type="transmembrane region" description="Helical" evidence="7">
    <location>
        <begin position="294"/>
        <end position="317"/>
    </location>
</feature>
<feature type="transmembrane region" description="Helical" evidence="7">
    <location>
        <begin position="329"/>
        <end position="349"/>
    </location>
</feature>
<gene>
    <name evidence="9" type="ORF">BISU_1648</name>
</gene>
<evidence type="ECO:0000256" key="3">
    <source>
        <dbReference type="ARBA" id="ARBA00022692"/>
    </source>
</evidence>
<feature type="domain" description="Phage shock protein PspC N-terminal" evidence="8">
    <location>
        <begin position="41"/>
        <end position="92"/>
    </location>
</feature>
<comment type="caution">
    <text evidence="9">The sequence shown here is derived from an EMBL/GenBank/DDBJ whole genome shotgun (WGS) entry which is preliminary data.</text>
</comment>
<dbReference type="Pfam" id="PF04024">
    <property type="entry name" value="PspC"/>
    <property type="match status" value="1"/>
</dbReference>
<keyword evidence="2" id="KW-1003">Cell membrane</keyword>
<dbReference type="STRING" id="77635.BISU_1648"/>
<evidence type="ECO:0000256" key="5">
    <source>
        <dbReference type="ARBA" id="ARBA00023136"/>
    </source>
</evidence>
<dbReference type="AlphaFoldDB" id="A0A087E3U8"/>
<proteinExistence type="predicted"/>
<keyword evidence="10" id="KW-1185">Reference proteome</keyword>
<organism evidence="9 10">
    <name type="scientific">Bifidobacterium subtile</name>
    <dbReference type="NCBI Taxonomy" id="77635"/>
    <lineage>
        <taxon>Bacteria</taxon>
        <taxon>Bacillati</taxon>
        <taxon>Actinomycetota</taxon>
        <taxon>Actinomycetes</taxon>
        <taxon>Bifidobacteriales</taxon>
        <taxon>Bifidobacteriaceae</taxon>
        <taxon>Bifidobacterium</taxon>
    </lineage>
</organism>
<feature type="region of interest" description="Disordered" evidence="6">
    <location>
        <begin position="157"/>
        <end position="237"/>
    </location>
</feature>
<feature type="transmembrane region" description="Helical" evidence="7">
    <location>
        <begin position="261"/>
        <end position="282"/>
    </location>
</feature>
<dbReference type="OrthoDB" id="7359894at2"/>
<dbReference type="Proteomes" id="UP000029055">
    <property type="component" value="Unassembled WGS sequence"/>
</dbReference>
<feature type="transmembrane region" description="Helical" evidence="7">
    <location>
        <begin position="110"/>
        <end position="143"/>
    </location>
</feature>
<protein>
    <submittedName>
        <fullName evidence="9">PspC domain</fullName>
    </submittedName>
</protein>
<evidence type="ECO:0000256" key="2">
    <source>
        <dbReference type="ARBA" id="ARBA00022475"/>
    </source>
</evidence>
<evidence type="ECO:0000313" key="10">
    <source>
        <dbReference type="Proteomes" id="UP000029055"/>
    </source>
</evidence>
<sequence>MSNPYDAAPPQEPHPQDPYDKTFSTHARRFFAWIRGSRISRGEDRWVGGVCAGLAERIGWSPVLVRALMAASTVVFGFGLAFYALAWFLLPDDYDGRILAQDLVNGSWRWVMLGPLAMFVAVFAFPGIGLFVDALALAALLVVINNLSHREIIAGRGSGYAGPQPNPPGPQPWSGGAKDGPAPRQTGPAGPSDSDSEHARWNGQAGPAGPAGPPEQPAYAMPARPSEGWAPDSGSADSTAAAAYRRPVQQAAPRYARRKPAGFGVVVAVLGLIFVSAAVLFGTQVNARLYLSDIVKLAMLWSAGACLLIGAVIVVLGLMGRRSGGLMPLAWLAGFVAVCVAAAGAAYTYNLNDMRHADALYTSVSGRKPQALGSGERDMATLKNGVAFVGDNYDNSSAAINLSDYAKGRKPHDLKLASGKTASSQCPAGEISLTAYRTQVSITLPDGCSYGFGMSYGSGNGGWEYYGSVRSIGGRYVSMRRSANVIGVDYMYLKDIGDIGDKNYSWLYGDDDQRPAEGPELWINATHVIEAKVSVRYASEPVTDITGAAWDGIAGTAWRGSSSRPAALTLVAANDGKDARRYATRLSMIDAAQFASTKEIGHE</sequence>
<keyword evidence="3 7" id="KW-0812">Transmembrane</keyword>
<evidence type="ECO:0000259" key="8">
    <source>
        <dbReference type="Pfam" id="PF04024"/>
    </source>
</evidence>
<comment type="subcellular location">
    <subcellularLocation>
        <location evidence="1">Cell membrane</location>
        <topology evidence="1">Single-pass membrane protein</topology>
    </subcellularLocation>
</comment>